<feature type="binding site" evidence="4">
    <location>
        <position position="313"/>
    </location>
    <ligand>
        <name>S-adenosyl-L-methionine</name>
        <dbReference type="ChEBI" id="CHEBI:59789"/>
    </ligand>
</feature>
<comment type="caution">
    <text evidence="6">The sequence shown here is derived from an EMBL/GenBank/DDBJ whole genome shotgun (WGS) entry which is preliminary data.</text>
</comment>
<dbReference type="AlphaFoldDB" id="A0A7Y9UVL7"/>
<dbReference type="Gene3D" id="2.40.50.140">
    <property type="entry name" value="Nucleic acid-binding proteins"/>
    <property type="match status" value="1"/>
</dbReference>
<dbReference type="EMBL" id="JACCAA010000001">
    <property type="protein sequence ID" value="NYG57855.1"/>
    <property type="molecule type" value="Genomic_DNA"/>
</dbReference>
<sequence>MTRNPRARQARGASHAGEKHAVIVGPVAHGGHCVARIPVGPDSDETRVVFVRHALPGEEVIVEITEGTDGDRFWRGDAVRINMPSPDRVEAPCPYAGPGACGGCDFQHVAVPAQRELKAAVIREQFSRLARMEVDVTVEPVPGDVNGLAWRTRMEYAKTPAGWRGMRRHRSRSVIPIDECLIAAPNAIDTATAGDRPVLEEVHGRGFSVAADGFWQVHPGAPETLVDTVIGMLDPQPGERALDLYSGAGLFTRFLAERVGESGRVVAIEGSREATGHARSNLADQRQVRLRAGSVDRVLAHDFDESFDLVVLDPPREGARRKVVTQVVDRAPRAVAYVACDPAALARDVATFAEFGYVMRELRAFDLFPMTHHVECVALLTKSGSDLR</sequence>
<dbReference type="InterPro" id="IPR029063">
    <property type="entry name" value="SAM-dependent_MTases_sf"/>
</dbReference>
<organism evidence="6 7">
    <name type="scientific">Nocardioides daedukensis</name>
    <dbReference type="NCBI Taxonomy" id="634462"/>
    <lineage>
        <taxon>Bacteria</taxon>
        <taxon>Bacillati</taxon>
        <taxon>Actinomycetota</taxon>
        <taxon>Actinomycetes</taxon>
        <taxon>Propionibacteriales</taxon>
        <taxon>Nocardioidaceae</taxon>
        <taxon>Nocardioides</taxon>
    </lineage>
</organism>
<dbReference type="InterPro" id="IPR002792">
    <property type="entry name" value="TRAM_dom"/>
</dbReference>
<feature type="binding site" evidence="4">
    <location>
        <position position="245"/>
    </location>
    <ligand>
        <name>S-adenosyl-L-methionine</name>
        <dbReference type="ChEBI" id="CHEBI:59789"/>
    </ligand>
</feature>
<evidence type="ECO:0000256" key="3">
    <source>
        <dbReference type="ARBA" id="ARBA00022691"/>
    </source>
</evidence>
<dbReference type="PROSITE" id="PS50926">
    <property type="entry name" value="TRAM"/>
    <property type="match status" value="1"/>
</dbReference>
<evidence type="ECO:0000256" key="4">
    <source>
        <dbReference type="PROSITE-ProRule" id="PRU01024"/>
    </source>
</evidence>
<protein>
    <submittedName>
        <fullName evidence="6">tRNA/tmRNA/rRNA uracil-C5-methylase (TrmA/RlmC/RlmD family)</fullName>
    </submittedName>
</protein>
<evidence type="ECO:0000259" key="5">
    <source>
        <dbReference type="PROSITE" id="PS50926"/>
    </source>
</evidence>
<evidence type="ECO:0000313" key="6">
    <source>
        <dbReference type="EMBL" id="NYG57855.1"/>
    </source>
</evidence>
<dbReference type="GO" id="GO:0070041">
    <property type="term" value="F:rRNA (uridine-C5-)-methyltransferase activity"/>
    <property type="evidence" value="ECO:0007669"/>
    <property type="project" value="TreeGrafter"/>
</dbReference>
<dbReference type="PANTHER" id="PTHR11061">
    <property type="entry name" value="RNA M5U METHYLTRANSFERASE"/>
    <property type="match status" value="1"/>
</dbReference>
<dbReference type="SUPFAM" id="SSF53335">
    <property type="entry name" value="S-adenosyl-L-methionine-dependent methyltransferases"/>
    <property type="match status" value="1"/>
</dbReference>
<dbReference type="PROSITE" id="PS51687">
    <property type="entry name" value="SAM_MT_RNA_M5U"/>
    <property type="match status" value="1"/>
</dbReference>
<dbReference type="PROSITE" id="PS01231">
    <property type="entry name" value="TRMA_2"/>
    <property type="match status" value="1"/>
</dbReference>
<accession>A0A7Y9UVL7</accession>
<dbReference type="InterPro" id="IPR012340">
    <property type="entry name" value="NA-bd_OB-fold"/>
</dbReference>
<dbReference type="InterPro" id="IPR010280">
    <property type="entry name" value="U5_MeTrfase_fam"/>
</dbReference>
<gene>
    <name evidence="6" type="ORF">BJ980_000778</name>
</gene>
<comment type="similarity">
    <text evidence="4">Belongs to the class I-like SAM-binding methyltransferase superfamily. RNA M5U methyltransferase family.</text>
</comment>
<dbReference type="Gene3D" id="2.40.50.1070">
    <property type="match status" value="1"/>
</dbReference>
<reference evidence="6 7" key="1">
    <citation type="submission" date="2020-07" db="EMBL/GenBank/DDBJ databases">
        <title>Sequencing the genomes of 1000 actinobacteria strains.</title>
        <authorList>
            <person name="Klenk H.-P."/>
        </authorList>
    </citation>
    <scope>NUCLEOTIDE SEQUENCE [LARGE SCALE GENOMIC DNA]</scope>
    <source>
        <strain evidence="6 7">DSM 23819</strain>
    </source>
</reference>
<keyword evidence="3 4" id="KW-0949">S-adenosyl-L-methionine</keyword>
<dbReference type="Pfam" id="PF01938">
    <property type="entry name" value="TRAM"/>
    <property type="match status" value="1"/>
</dbReference>
<dbReference type="SUPFAM" id="SSF50249">
    <property type="entry name" value="Nucleic acid-binding proteins"/>
    <property type="match status" value="1"/>
</dbReference>
<feature type="binding site" evidence="4">
    <location>
        <position position="269"/>
    </location>
    <ligand>
        <name>S-adenosyl-L-methionine</name>
        <dbReference type="ChEBI" id="CHEBI:59789"/>
    </ligand>
</feature>
<keyword evidence="1 4" id="KW-0489">Methyltransferase</keyword>
<evidence type="ECO:0000256" key="2">
    <source>
        <dbReference type="ARBA" id="ARBA00022679"/>
    </source>
</evidence>
<dbReference type="RefSeq" id="WP_179501074.1">
    <property type="nucleotide sequence ID" value="NZ_JACCAA010000001.1"/>
</dbReference>
<keyword evidence="7" id="KW-1185">Reference proteome</keyword>
<dbReference type="PANTHER" id="PTHR11061:SF30">
    <property type="entry name" value="TRNA (URACIL(54)-C(5))-METHYLTRANSFERASE"/>
    <property type="match status" value="1"/>
</dbReference>
<dbReference type="GO" id="GO:0070475">
    <property type="term" value="P:rRNA base methylation"/>
    <property type="evidence" value="ECO:0007669"/>
    <property type="project" value="TreeGrafter"/>
</dbReference>
<dbReference type="InterPro" id="IPR030391">
    <property type="entry name" value="MeTrfase_TrmA_CS"/>
</dbReference>
<keyword evidence="2 4" id="KW-0808">Transferase</keyword>
<name>A0A7Y9UVL7_9ACTN</name>
<dbReference type="Pfam" id="PF05958">
    <property type="entry name" value="tRNA_U5-meth_tr"/>
    <property type="match status" value="1"/>
</dbReference>
<dbReference type="CDD" id="cd02440">
    <property type="entry name" value="AdoMet_MTases"/>
    <property type="match status" value="1"/>
</dbReference>
<feature type="domain" description="TRAM" evidence="5">
    <location>
        <begin position="13"/>
        <end position="80"/>
    </location>
</feature>
<dbReference type="Gene3D" id="3.40.50.150">
    <property type="entry name" value="Vaccinia Virus protein VP39"/>
    <property type="match status" value="2"/>
</dbReference>
<evidence type="ECO:0000313" key="7">
    <source>
        <dbReference type="Proteomes" id="UP000540656"/>
    </source>
</evidence>
<feature type="active site" description="Nucleophile" evidence="4">
    <location>
        <position position="340"/>
    </location>
</feature>
<feature type="binding site" evidence="4">
    <location>
        <position position="216"/>
    </location>
    <ligand>
        <name>S-adenosyl-L-methionine</name>
        <dbReference type="ChEBI" id="CHEBI:59789"/>
    </ligand>
</feature>
<evidence type="ECO:0000256" key="1">
    <source>
        <dbReference type="ARBA" id="ARBA00022603"/>
    </source>
</evidence>
<dbReference type="Proteomes" id="UP000540656">
    <property type="component" value="Unassembled WGS sequence"/>
</dbReference>
<proteinExistence type="inferred from homology"/>